<feature type="domain" description="C2H2-type" evidence="9">
    <location>
        <begin position="539"/>
        <end position="567"/>
    </location>
</feature>
<dbReference type="GO" id="GO:0010468">
    <property type="term" value="P:regulation of gene expression"/>
    <property type="evidence" value="ECO:0007669"/>
    <property type="project" value="TreeGrafter"/>
</dbReference>
<feature type="domain" description="C2H2-type" evidence="9">
    <location>
        <begin position="447"/>
        <end position="474"/>
    </location>
</feature>
<feature type="region of interest" description="Disordered" evidence="8">
    <location>
        <begin position="928"/>
        <end position="972"/>
    </location>
</feature>
<feature type="region of interest" description="Disordered" evidence="8">
    <location>
        <begin position="102"/>
        <end position="164"/>
    </location>
</feature>
<feature type="compositionally biased region" description="Basic residues" evidence="8">
    <location>
        <begin position="1065"/>
        <end position="1078"/>
    </location>
</feature>
<dbReference type="GeneID" id="117146258"/>
<evidence type="ECO:0000256" key="6">
    <source>
        <dbReference type="ARBA" id="ARBA00023242"/>
    </source>
</evidence>
<dbReference type="RefSeq" id="XP_033168103.1">
    <property type="nucleotide sequence ID" value="XM_033312212.1"/>
</dbReference>
<feature type="region of interest" description="Disordered" evidence="8">
    <location>
        <begin position="279"/>
        <end position="359"/>
    </location>
</feature>
<dbReference type="GO" id="GO:0008270">
    <property type="term" value="F:zinc ion binding"/>
    <property type="evidence" value="ECO:0007669"/>
    <property type="project" value="UniProtKB-KW"/>
</dbReference>
<feature type="compositionally biased region" description="Low complexity" evidence="8">
    <location>
        <begin position="961"/>
        <end position="972"/>
    </location>
</feature>
<dbReference type="PANTHER" id="PTHR16515">
    <property type="entry name" value="PR DOMAIN ZINC FINGER PROTEIN"/>
    <property type="match status" value="1"/>
</dbReference>
<dbReference type="InterPro" id="IPR050331">
    <property type="entry name" value="Zinc_finger"/>
</dbReference>
<evidence type="ECO:0000256" key="8">
    <source>
        <dbReference type="SAM" id="MobiDB-lite"/>
    </source>
</evidence>
<reference evidence="11 12" key="1">
    <citation type="submission" date="2025-04" db="UniProtKB">
        <authorList>
            <consortium name="RefSeq"/>
        </authorList>
    </citation>
    <scope>IDENTIFICATION</scope>
    <source>
        <strain evidence="11 12">Mau12</strain>
        <tissue evidence="11 12">Whole Body</tissue>
    </source>
</reference>
<dbReference type="Pfam" id="PF00096">
    <property type="entry name" value="zf-C2H2"/>
    <property type="match status" value="3"/>
</dbReference>
<protein>
    <submittedName>
        <fullName evidence="11 12">Uncharacterized protein LOC117146258 isoform X1</fullName>
    </submittedName>
</protein>
<keyword evidence="2" id="KW-0479">Metal-binding</keyword>
<feature type="compositionally biased region" description="Polar residues" evidence="8">
    <location>
        <begin position="125"/>
        <end position="135"/>
    </location>
</feature>
<feature type="domain" description="C2H2-type" evidence="9">
    <location>
        <begin position="582"/>
        <end position="610"/>
    </location>
</feature>
<dbReference type="PROSITE" id="PS50157">
    <property type="entry name" value="ZINC_FINGER_C2H2_2"/>
    <property type="match status" value="6"/>
</dbReference>
<feature type="domain" description="C2H2-type" evidence="9">
    <location>
        <begin position="475"/>
        <end position="502"/>
    </location>
</feature>
<feature type="compositionally biased region" description="Low complexity" evidence="8">
    <location>
        <begin position="345"/>
        <end position="355"/>
    </location>
</feature>
<dbReference type="GO" id="GO:0005634">
    <property type="term" value="C:nucleus"/>
    <property type="evidence" value="ECO:0007669"/>
    <property type="project" value="UniProtKB-SubCell"/>
</dbReference>
<feature type="compositionally biased region" description="Low complexity" evidence="8">
    <location>
        <begin position="316"/>
        <end position="327"/>
    </location>
</feature>
<proteinExistence type="predicted"/>
<dbReference type="Pfam" id="PF12874">
    <property type="entry name" value="zf-met"/>
    <property type="match status" value="1"/>
</dbReference>
<keyword evidence="10" id="KW-1185">Reference proteome</keyword>
<sequence>MKLRCFNQAQTSHSWHPRSVFRVVSSCPPDRKKRPSPASWQICIGHLLTNYLRMFKMDSADFWQQARAPFGLQTALHQYSSPPNQQPISHHALHHSLPQENEQLAEAHPEGPGAGSGVVGNNSSMAISGTNSTVGSKAESSHILQQHSEQQSYGSDSFRGTQSPQLSSHHLLFNAAAAAAAAVHLKSTAMQNNLSPIGDQAQNNLRNYGQGSLNALCGIKPKQEMDAKTHLQPLDECPHPLVQAQTQTQYGGDFYDVADPQPREVSEGRALIIGLGAPSTVSTDDAQSSLPSHQLAGSGRALQTHQCKPMSPGTVGSSNSGAGRRSAPTTISKTFSQGQQSPQHSTTPSGGSTTPDIKYNNDKMANEIQLQLSRSSSAAAISERTLEECWSTLQRVSWHLFRCLFMHKSAMQQIQQQIPRVGLGTHGVTGSANLGGSITPSSDTKPHQCQQCMKSFSSNHQLVQHIRVHTGEKPYKCSYCDRRFKQLSHVQQHTRLHTGERPYKCHLPDCGRAFIQLSNLQQHLRNHDAQVERAKNRPFHCNICGKGFATESSLRTHTSKELQLHLGVLQQHAALIGGPNATSCPVCHKLFLGTEALVDHMKHVHKEKSPPPGGSASSQFSELNQIVTGNGNGNGTGSTNENIATQCTTESNSHQATVGSSLIDSFLGKRRTANHPCPVCGKHYVNEGSLRKHLACHAETSQLTNSLRMWPCSVCQAVFTHENGLLTHMESMRMDPKHQFAAQYVLSRAAAEQRERESILAVTLAASSGTGTRIGIADAGKVLPTGAHNSEGSNSKCPSPSVNSECSSNGRLSSSTTSDQDQDIDHGLSENENSNQNNIGSSTNNNNNCTSNNNTSSHKMAEIRLPGSGQYTMDAELHVANRMSLMAAAAAAVAASRPPDGVDTSAVPSAAVQAAVVNLAAAMRMNNSNNGASPYQQHHADHTQAHQTHILQHAHPHHHQQQQAPQHQQQQLSHLLVHTHPSNSNSRSQSSPNINVPSLQNESTAASIAMNMNVHMMRGSLEPDPSLGGMHGIEVLHQHQQQHHHHHHHTSNFPQHAVTPTNQHTHPHPQTHQTAHHHTSPETALRMHQAEAILRSHTEAAFRLATGSGPDTGVKCEADQNQLNSNGNAGGNSGGSSQHHRFHANSNQQENQRPSDS</sequence>
<dbReference type="PROSITE" id="PS00028">
    <property type="entry name" value="ZINC_FINGER_C2H2_1"/>
    <property type="match status" value="5"/>
</dbReference>
<dbReference type="PANTHER" id="PTHR16515:SF66">
    <property type="entry name" value="C2H2-TYPE DOMAIN-CONTAINING PROTEIN"/>
    <property type="match status" value="1"/>
</dbReference>
<feature type="compositionally biased region" description="Polar residues" evidence="8">
    <location>
        <begin position="142"/>
        <end position="164"/>
    </location>
</feature>
<evidence type="ECO:0000256" key="4">
    <source>
        <dbReference type="ARBA" id="ARBA00022771"/>
    </source>
</evidence>
<keyword evidence="6" id="KW-0539">Nucleus</keyword>
<accession>A0A6P8KFS8</accession>
<feature type="domain" description="C2H2-type" evidence="9">
    <location>
        <begin position="503"/>
        <end position="532"/>
    </location>
</feature>
<dbReference type="FunFam" id="3.30.160.60:FF:001495">
    <property type="entry name" value="Datilografo, isoform B"/>
    <property type="match status" value="1"/>
</dbReference>
<comment type="subcellular location">
    <subcellularLocation>
        <location evidence="1">Nucleus</location>
    </subcellularLocation>
</comment>
<evidence type="ECO:0000256" key="2">
    <source>
        <dbReference type="ARBA" id="ARBA00022723"/>
    </source>
</evidence>
<gene>
    <name evidence="11 12" type="primary">LOC117146258</name>
</gene>
<feature type="region of interest" description="Disordered" evidence="8">
    <location>
        <begin position="979"/>
        <end position="998"/>
    </location>
</feature>
<organism evidence="10 12">
    <name type="scientific">Drosophila mauritiana</name>
    <name type="common">Fruit fly</name>
    <dbReference type="NCBI Taxonomy" id="7226"/>
    <lineage>
        <taxon>Eukaryota</taxon>
        <taxon>Metazoa</taxon>
        <taxon>Ecdysozoa</taxon>
        <taxon>Arthropoda</taxon>
        <taxon>Hexapoda</taxon>
        <taxon>Insecta</taxon>
        <taxon>Pterygota</taxon>
        <taxon>Neoptera</taxon>
        <taxon>Endopterygota</taxon>
        <taxon>Diptera</taxon>
        <taxon>Brachycera</taxon>
        <taxon>Muscomorpha</taxon>
        <taxon>Ephydroidea</taxon>
        <taxon>Drosophilidae</taxon>
        <taxon>Drosophila</taxon>
        <taxon>Sophophora</taxon>
    </lineage>
</organism>
<evidence type="ECO:0000256" key="1">
    <source>
        <dbReference type="ARBA" id="ARBA00004123"/>
    </source>
</evidence>
<dbReference type="InterPro" id="IPR013087">
    <property type="entry name" value="Znf_C2H2_type"/>
</dbReference>
<keyword evidence="4 7" id="KW-0863">Zinc-finger</keyword>
<feature type="compositionally biased region" description="Low complexity" evidence="8">
    <location>
        <begin position="833"/>
        <end position="856"/>
    </location>
</feature>
<keyword evidence="5" id="KW-0862">Zinc</keyword>
<evidence type="ECO:0000313" key="11">
    <source>
        <dbReference type="RefSeq" id="XP_033168103.1"/>
    </source>
</evidence>
<dbReference type="SMART" id="SM00355">
    <property type="entry name" value="ZnF_C2H2"/>
    <property type="match status" value="7"/>
</dbReference>
<dbReference type="InterPro" id="IPR036236">
    <property type="entry name" value="Znf_C2H2_sf"/>
</dbReference>
<evidence type="ECO:0000313" key="10">
    <source>
        <dbReference type="Proteomes" id="UP000515162"/>
    </source>
</evidence>
<dbReference type="Pfam" id="PF13912">
    <property type="entry name" value="zf-C2H2_6"/>
    <property type="match status" value="1"/>
</dbReference>
<dbReference type="FunFam" id="3.30.160.60:FF:001397">
    <property type="entry name" value="Datilografo, isoform A"/>
    <property type="match status" value="1"/>
</dbReference>
<dbReference type="AlphaFoldDB" id="A0A6P8KFS8"/>
<feature type="region of interest" description="Disordered" evidence="8">
    <location>
        <begin position="1038"/>
        <end position="1081"/>
    </location>
</feature>
<dbReference type="RefSeq" id="XP_033168105.1">
    <property type="nucleotide sequence ID" value="XM_033312214.1"/>
</dbReference>
<evidence type="ECO:0000259" key="9">
    <source>
        <dbReference type="PROSITE" id="PS50157"/>
    </source>
</evidence>
<evidence type="ECO:0000256" key="3">
    <source>
        <dbReference type="ARBA" id="ARBA00022737"/>
    </source>
</evidence>
<dbReference type="SUPFAM" id="SSF57667">
    <property type="entry name" value="beta-beta-alpha zinc fingers"/>
    <property type="match status" value="4"/>
</dbReference>
<feature type="region of interest" description="Disordered" evidence="8">
    <location>
        <begin position="1112"/>
        <end position="1157"/>
    </location>
</feature>
<feature type="region of interest" description="Disordered" evidence="8">
    <location>
        <begin position="787"/>
        <end position="856"/>
    </location>
</feature>
<feature type="compositionally biased region" description="Basic residues" evidence="8">
    <location>
        <begin position="1040"/>
        <end position="1050"/>
    </location>
</feature>
<evidence type="ECO:0000313" key="12">
    <source>
        <dbReference type="RefSeq" id="XP_033168105.1"/>
    </source>
</evidence>
<name>A0A6P8KFS8_DROMA</name>
<evidence type="ECO:0000256" key="5">
    <source>
        <dbReference type="ARBA" id="ARBA00022833"/>
    </source>
</evidence>
<feature type="compositionally biased region" description="Polar residues" evidence="8">
    <location>
        <begin position="1144"/>
        <end position="1157"/>
    </location>
</feature>
<dbReference type="Gene3D" id="3.30.160.60">
    <property type="entry name" value="Classic Zinc Finger"/>
    <property type="match status" value="5"/>
</dbReference>
<dbReference type="CTD" id="43789"/>
<feature type="compositionally biased region" description="Polar residues" evidence="8">
    <location>
        <begin position="279"/>
        <end position="292"/>
    </location>
</feature>
<dbReference type="Proteomes" id="UP000515162">
    <property type="component" value="Chromosome 4"/>
</dbReference>
<feature type="compositionally biased region" description="Low complexity" evidence="8">
    <location>
        <begin position="979"/>
        <end position="995"/>
    </location>
</feature>
<dbReference type="FunFam" id="3.30.160.60:FF:001498">
    <property type="entry name" value="Zinc finger protein 404"/>
    <property type="match status" value="1"/>
</dbReference>
<feature type="compositionally biased region" description="Polar residues" evidence="8">
    <location>
        <begin position="328"/>
        <end position="344"/>
    </location>
</feature>
<feature type="domain" description="C2H2-type" evidence="9">
    <location>
        <begin position="675"/>
        <end position="702"/>
    </location>
</feature>
<keyword evidence="3" id="KW-0677">Repeat</keyword>
<dbReference type="FunFam" id="3.30.160.60:FF:000233">
    <property type="entry name" value="Putative zinc finger protein 362"/>
    <property type="match status" value="1"/>
</dbReference>
<feature type="compositionally biased region" description="Polar residues" evidence="8">
    <location>
        <begin position="787"/>
        <end position="812"/>
    </location>
</feature>
<evidence type="ECO:0000256" key="7">
    <source>
        <dbReference type="PROSITE-ProRule" id="PRU00042"/>
    </source>
</evidence>